<dbReference type="RefSeq" id="WP_124772418.1">
    <property type="nucleotide sequence ID" value="NZ_QGSZ01000182.1"/>
</dbReference>
<protein>
    <submittedName>
        <fullName evidence="1">Uncharacterized protein</fullName>
    </submittedName>
</protein>
<gene>
    <name evidence="1" type="ORF">DLJ59_11120</name>
</gene>
<dbReference type="AlphaFoldDB" id="A0A3N9WSQ6"/>
<evidence type="ECO:0000313" key="1">
    <source>
        <dbReference type="EMBL" id="RQX03862.1"/>
    </source>
</evidence>
<accession>A0A3N9WSQ6</accession>
<reference evidence="1 2" key="1">
    <citation type="submission" date="2018-05" db="EMBL/GenBank/DDBJ databases">
        <title>Micromonospora from Atacama Desert.</title>
        <authorList>
            <person name="Carro L."/>
            <person name="Goodfellow M."/>
            <person name="Klenk H.-P."/>
        </authorList>
    </citation>
    <scope>NUCLEOTIDE SEQUENCE [LARGE SCALE GENOMIC DNA]</scope>
    <source>
        <strain evidence="1 2">LB39</strain>
    </source>
</reference>
<keyword evidence="2" id="KW-1185">Reference proteome</keyword>
<comment type="caution">
    <text evidence="1">The sequence shown here is derived from an EMBL/GenBank/DDBJ whole genome shotgun (WGS) entry which is preliminary data.</text>
</comment>
<dbReference type="Proteomes" id="UP000282312">
    <property type="component" value="Unassembled WGS sequence"/>
</dbReference>
<organism evidence="1 2">
    <name type="scientific">Micromonospora inaquosa</name>
    <dbReference type="NCBI Taxonomy" id="2203716"/>
    <lineage>
        <taxon>Bacteria</taxon>
        <taxon>Bacillati</taxon>
        <taxon>Actinomycetota</taxon>
        <taxon>Actinomycetes</taxon>
        <taxon>Micromonosporales</taxon>
        <taxon>Micromonosporaceae</taxon>
        <taxon>Micromonospora</taxon>
    </lineage>
</organism>
<proteinExistence type="predicted"/>
<evidence type="ECO:0000313" key="2">
    <source>
        <dbReference type="Proteomes" id="UP000282312"/>
    </source>
</evidence>
<sequence length="162" mass="18671">MQPDEARVRSWLQSAVEDAYEGERQLFQERAHERSVVFHIARRLATRVEAWACDANSAGWSVDVEYDRWHPGDVEWLKKRLRGLDGHDENDVYPDLILHRRSGSSAEHNLLVVEVKKDGARGREHDLEKLRGFVAPPFSYRLAAFITLSADGGEPLWHWIAD</sequence>
<name>A0A3N9WSQ6_9ACTN</name>
<dbReference type="EMBL" id="QGSZ01000182">
    <property type="protein sequence ID" value="RQX03862.1"/>
    <property type="molecule type" value="Genomic_DNA"/>
</dbReference>
<dbReference type="OrthoDB" id="5194522at2"/>